<keyword evidence="1 4" id="KW-0808">Transferase</keyword>
<organism evidence="4 5">
    <name type="scientific">Acuticoccus sediminis</name>
    <dbReference type="NCBI Taxonomy" id="2184697"/>
    <lineage>
        <taxon>Bacteria</taxon>
        <taxon>Pseudomonadati</taxon>
        <taxon>Pseudomonadota</taxon>
        <taxon>Alphaproteobacteria</taxon>
        <taxon>Hyphomicrobiales</taxon>
        <taxon>Amorphaceae</taxon>
        <taxon>Acuticoccus</taxon>
    </lineage>
</organism>
<gene>
    <name evidence="4" type="ORF">DLJ53_32235</name>
</gene>
<dbReference type="PANTHER" id="PTHR10545">
    <property type="entry name" value="DIAMINE N-ACETYLTRANSFERASE"/>
    <property type="match status" value="1"/>
</dbReference>
<comment type="caution">
    <text evidence="4">The sequence shown here is derived from an EMBL/GenBank/DDBJ whole genome shotgun (WGS) entry which is preliminary data.</text>
</comment>
<dbReference type="SUPFAM" id="SSF55729">
    <property type="entry name" value="Acyl-CoA N-acyltransferases (Nat)"/>
    <property type="match status" value="1"/>
</dbReference>
<name>A0A8B2NJY6_9HYPH</name>
<dbReference type="OrthoDB" id="9805924at2"/>
<dbReference type="Gene3D" id="3.40.630.30">
    <property type="match status" value="1"/>
</dbReference>
<dbReference type="AlphaFoldDB" id="A0A8B2NJY6"/>
<evidence type="ECO:0000313" key="4">
    <source>
        <dbReference type="EMBL" id="RAH96327.1"/>
    </source>
</evidence>
<dbReference type="InterPro" id="IPR016181">
    <property type="entry name" value="Acyl_CoA_acyltransferase"/>
</dbReference>
<dbReference type="PANTHER" id="PTHR10545:SF42">
    <property type="entry name" value="ACETYLTRANSFERASE"/>
    <property type="match status" value="1"/>
</dbReference>
<evidence type="ECO:0000259" key="3">
    <source>
        <dbReference type="PROSITE" id="PS51186"/>
    </source>
</evidence>
<dbReference type="EMBL" id="QHHQ01000013">
    <property type="protein sequence ID" value="RAH96327.1"/>
    <property type="molecule type" value="Genomic_DNA"/>
</dbReference>
<proteinExistence type="predicted"/>
<dbReference type="GO" id="GO:0008080">
    <property type="term" value="F:N-acetyltransferase activity"/>
    <property type="evidence" value="ECO:0007669"/>
    <property type="project" value="TreeGrafter"/>
</dbReference>
<dbReference type="PROSITE" id="PS51186">
    <property type="entry name" value="GNAT"/>
    <property type="match status" value="1"/>
</dbReference>
<dbReference type="Proteomes" id="UP000249590">
    <property type="component" value="Unassembled WGS sequence"/>
</dbReference>
<keyword evidence="5" id="KW-1185">Reference proteome</keyword>
<reference evidence="4 5" key="1">
    <citation type="submission" date="2018-05" db="EMBL/GenBank/DDBJ databases">
        <title>Acuticoccus sediminis sp. nov., isolated from deep-sea sediment of Indian Ocean.</title>
        <authorList>
            <person name="Liu X."/>
            <person name="Lai Q."/>
            <person name="Du Y."/>
            <person name="Sun F."/>
            <person name="Zhang X."/>
            <person name="Wang S."/>
            <person name="Shao Z."/>
        </authorList>
    </citation>
    <scope>NUCLEOTIDE SEQUENCE [LARGE SCALE GENOMIC DNA]</scope>
    <source>
        <strain evidence="4 5">PTG4-2</strain>
    </source>
</reference>
<evidence type="ECO:0000313" key="5">
    <source>
        <dbReference type="Proteomes" id="UP000249590"/>
    </source>
</evidence>
<dbReference type="Pfam" id="PF00583">
    <property type="entry name" value="Acetyltransf_1"/>
    <property type="match status" value="1"/>
</dbReference>
<dbReference type="InterPro" id="IPR000182">
    <property type="entry name" value="GNAT_dom"/>
</dbReference>
<accession>A0A8B2NJY6</accession>
<sequence length="150" mass="17282">MSKSVTVRPIVASDEAEWRRLFEAYLVFYETTVPEAVYRTTFARLLGDDPWQPFGLIAEVAGKPVGLVHYLFHSHTWREERITYLQDLYADPEVRGAGIGRALIEAVYKAADDAGAPGVYWTTQHFNETARRLYDRIGQLTPFIKYQRPR</sequence>
<evidence type="ECO:0000256" key="2">
    <source>
        <dbReference type="ARBA" id="ARBA00023315"/>
    </source>
</evidence>
<keyword evidence="2" id="KW-0012">Acyltransferase</keyword>
<feature type="domain" description="N-acetyltransferase" evidence="3">
    <location>
        <begin position="5"/>
        <end position="150"/>
    </location>
</feature>
<dbReference type="CDD" id="cd04301">
    <property type="entry name" value="NAT_SF"/>
    <property type="match status" value="1"/>
</dbReference>
<protein>
    <submittedName>
        <fullName evidence="4">GNAT family N-acetyltransferase</fullName>
    </submittedName>
</protein>
<dbReference type="InterPro" id="IPR051016">
    <property type="entry name" value="Diverse_Substrate_AcTransf"/>
</dbReference>
<evidence type="ECO:0000256" key="1">
    <source>
        <dbReference type="ARBA" id="ARBA00022679"/>
    </source>
</evidence>
<dbReference type="RefSeq" id="WP_111352459.1">
    <property type="nucleotide sequence ID" value="NZ_QHHQ01000013.1"/>
</dbReference>